<dbReference type="Proteomes" id="UP000199088">
    <property type="component" value="Unassembled WGS sequence"/>
</dbReference>
<organism evidence="9 10">
    <name type="scientific">Klenkia soli</name>
    <dbReference type="NCBI Taxonomy" id="1052260"/>
    <lineage>
        <taxon>Bacteria</taxon>
        <taxon>Bacillati</taxon>
        <taxon>Actinomycetota</taxon>
        <taxon>Actinomycetes</taxon>
        <taxon>Geodermatophilales</taxon>
        <taxon>Geodermatophilaceae</taxon>
        <taxon>Klenkia</taxon>
    </lineage>
</organism>
<keyword evidence="4 7" id="KW-0812">Transmembrane</keyword>
<dbReference type="EMBL" id="FNIR01000003">
    <property type="protein sequence ID" value="SDN98812.1"/>
    <property type="molecule type" value="Genomic_DNA"/>
</dbReference>
<dbReference type="InterPro" id="IPR025966">
    <property type="entry name" value="OppC_N"/>
</dbReference>
<proteinExistence type="inferred from homology"/>
<feature type="domain" description="ABC transmembrane type-1" evidence="8">
    <location>
        <begin position="84"/>
        <end position="274"/>
    </location>
</feature>
<keyword evidence="10" id="KW-1185">Reference proteome</keyword>
<evidence type="ECO:0000256" key="1">
    <source>
        <dbReference type="ARBA" id="ARBA00004651"/>
    </source>
</evidence>
<dbReference type="STRING" id="1052260.SAMN05660199_01047"/>
<gene>
    <name evidence="9" type="ORF">SAMN05660199_01047</name>
</gene>
<dbReference type="GO" id="GO:0005886">
    <property type="term" value="C:plasma membrane"/>
    <property type="evidence" value="ECO:0007669"/>
    <property type="project" value="UniProtKB-SubCell"/>
</dbReference>
<dbReference type="RefSeq" id="WP_091240973.1">
    <property type="nucleotide sequence ID" value="NZ_FNIR01000003.1"/>
</dbReference>
<dbReference type="Pfam" id="PF12911">
    <property type="entry name" value="OppC_N"/>
    <property type="match status" value="1"/>
</dbReference>
<accession>A0A1H0FW65</accession>
<evidence type="ECO:0000256" key="6">
    <source>
        <dbReference type="ARBA" id="ARBA00023136"/>
    </source>
</evidence>
<evidence type="ECO:0000259" key="8">
    <source>
        <dbReference type="PROSITE" id="PS50928"/>
    </source>
</evidence>
<dbReference type="AlphaFoldDB" id="A0A1H0FW65"/>
<dbReference type="PANTHER" id="PTHR43386:SF1">
    <property type="entry name" value="D,D-DIPEPTIDE TRANSPORT SYSTEM PERMEASE PROTEIN DDPC-RELATED"/>
    <property type="match status" value="1"/>
</dbReference>
<feature type="transmembrane region" description="Helical" evidence="7">
    <location>
        <begin position="21"/>
        <end position="44"/>
    </location>
</feature>
<protein>
    <submittedName>
        <fullName evidence="9">Peptide/nickel transport system permease protein</fullName>
    </submittedName>
</protein>
<sequence>MTLTVPALRARRVRRNRRGPVAVVGAAVFLAVVVVAAVAAPLLAPYSPDATSLLDSLLPPGSPGHLLGTDSTGRDVLSRLLYGARLSLLAPLGVVLASTVLGVAVGLVAARGPRWADLLLSRTMDIAFAFPSLLLAMLAVAVFGAGLAAPMVALSIAYTPFVGRVVRSLAVQEGSRAYVESYAVMGFSTTWVTLRHLLPNLAPALAAQAALAFGYALIDLATLSFLGLGVRPPESDWGSMIAQAQPAILQGLPASAIVPGVTVLLTVIAVNLLGEHLGSSVGRTDRERA</sequence>
<dbReference type="PANTHER" id="PTHR43386">
    <property type="entry name" value="OLIGOPEPTIDE TRANSPORT SYSTEM PERMEASE PROTEIN APPC"/>
    <property type="match status" value="1"/>
</dbReference>
<evidence type="ECO:0000256" key="3">
    <source>
        <dbReference type="ARBA" id="ARBA00022475"/>
    </source>
</evidence>
<keyword evidence="5 7" id="KW-1133">Transmembrane helix</keyword>
<dbReference type="Pfam" id="PF00528">
    <property type="entry name" value="BPD_transp_1"/>
    <property type="match status" value="1"/>
</dbReference>
<dbReference type="GO" id="GO:0055085">
    <property type="term" value="P:transmembrane transport"/>
    <property type="evidence" value="ECO:0007669"/>
    <property type="project" value="InterPro"/>
</dbReference>
<feature type="transmembrane region" description="Helical" evidence="7">
    <location>
        <begin position="133"/>
        <end position="158"/>
    </location>
</feature>
<name>A0A1H0FW65_9ACTN</name>
<dbReference type="PROSITE" id="PS50928">
    <property type="entry name" value="ABC_TM1"/>
    <property type="match status" value="1"/>
</dbReference>
<evidence type="ECO:0000313" key="10">
    <source>
        <dbReference type="Proteomes" id="UP000199088"/>
    </source>
</evidence>
<comment type="subcellular location">
    <subcellularLocation>
        <location evidence="1 7">Cell membrane</location>
        <topology evidence="1 7">Multi-pass membrane protein</topology>
    </subcellularLocation>
</comment>
<keyword evidence="6 7" id="KW-0472">Membrane</keyword>
<comment type="similarity">
    <text evidence="7">Belongs to the binding-protein-dependent transport system permease family.</text>
</comment>
<evidence type="ECO:0000256" key="5">
    <source>
        <dbReference type="ARBA" id="ARBA00022989"/>
    </source>
</evidence>
<dbReference type="SUPFAM" id="SSF161098">
    <property type="entry name" value="MetI-like"/>
    <property type="match status" value="1"/>
</dbReference>
<dbReference type="Gene3D" id="1.10.3720.10">
    <property type="entry name" value="MetI-like"/>
    <property type="match status" value="1"/>
</dbReference>
<feature type="transmembrane region" description="Helical" evidence="7">
    <location>
        <begin position="248"/>
        <end position="273"/>
    </location>
</feature>
<reference evidence="10" key="1">
    <citation type="submission" date="2016-10" db="EMBL/GenBank/DDBJ databases">
        <authorList>
            <person name="Varghese N."/>
            <person name="Submissions S."/>
        </authorList>
    </citation>
    <scope>NUCLEOTIDE SEQUENCE [LARGE SCALE GENOMIC DNA]</scope>
    <source>
        <strain evidence="10">DSM 45843</strain>
    </source>
</reference>
<dbReference type="InterPro" id="IPR035906">
    <property type="entry name" value="MetI-like_sf"/>
</dbReference>
<feature type="transmembrane region" description="Helical" evidence="7">
    <location>
        <begin position="205"/>
        <end position="228"/>
    </location>
</feature>
<evidence type="ECO:0000256" key="2">
    <source>
        <dbReference type="ARBA" id="ARBA00022448"/>
    </source>
</evidence>
<feature type="transmembrane region" description="Helical" evidence="7">
    <location>
        <begin position="88"/>
        <end position="112"/>
    </location>
</feature>
<evidence type="ECO:0000313" key="9">
    <source>
        <dbReference type="EMBL" id="SDN98812.1"/>
    </source>
</evidence>
<keyword evidence="2 7" id="KW-0813">Transport</keyword>
<evidence type="ECO:0000256" key="7">
    <source>
        <dbReference type="RuleBase" id="RU363032"/>
    </source>
</evidence>
<dbReference type="InterPro" id="IPR000515">
    <property type="entry name" value="MetI-like"/>
</dbReference>
<dbReference type="InterPro" id="IPR050366">
    <property type="entry name" value="BP-dependent_transpt_permease"/>
</dbReference>
<keyword evidence="3" id="KW-1003">Cell membrane</keyword>
<evidence type="ECO:0000256" key="4">
    <source>
        <dbReference type="ARBA" id="ARBA00022692"/>
    </source>
</evidence>
<dbReference type="CDD" id="cd06261">
    <property type="entry name" value="TM_PBP2"/>
    <property type="match status" value="1"/>
</dbReference>
<dbReference type="OrthoDB" id="6637947at2"/>